<evidence type="ECO:0000313" key="2">
    <source>
        <dbReference type="EMBL" id="SDE74840.1"/>
    </source>
</evidence>
<sequence>MIRSYLSAAMAAVCVALTGCSAAHRVDAPSIHLMEAAGYPVLTSAADASQKLTVQTTIALGASSTADCSIVSKVFSLQPPADAGTSQWMMTSPSVQGWQVADTASQLRTEWSAFVAQLAELRRAGCFGAGRSTAVLQQMIADAIPVPSDEALVLRYGFSGEGVADLQPGMVLQVERSVLGERKGRRELQSLQADYEVIAAGDGVRLKQVRAETLHMQERPDEIFALDRLTQNVSHLRLLLQNLTPGTSAQRPPILLMGKEDAALQRVSANVEAQGCEAAKNVAGVQCLTFHEAVSLLVAVKVNRKPVTFALGTTLGVVLEAQGIDPATATLRRLLTNGRVAAVIFPQTRDGASRIVLQGEDEIVGTKLSK</sequence>
<dbReference type="AlphaFoldDB" id="A0A1G7FG20"/>
<keyword evidence="1" id="KW-0732">Signal</keyword>
<name>A0A1G7FG20_9BACT</name>
<feature type="chain" id="PRO_5009240953" evidence="1">
    <location>
        <begin position="26"/>
        <end position="370"/>
    </location>
</feature>
<protein>
    <submittedName>
        <fullName evidence="2">Uncharacterized protein</fullName>
    </submittedName>
</protein>
<keyword evidence="3" id="KW-1185">Reference proteome</keyword>
<dbReference type="Proteomes" id="UP000182427">
    <property type="component" value="Chromosome I"/>
</dbReference>
<reference evidence="2 3" key="1">
    <citation type="submission" date="2016-10" db="EMBL/GenBank/DDBJ databases">
        <authorList>
            <person name="de Groot N.N."/>
        </authorList>
    </citation>
    <scope>NUCLEOTIDE SEQUENCE [LARGE SCALE GENOMIC DNA]</scope>
    <source>
        <strain evidence="2 3">GAS232</strain>
    </source>
</reference>
<accession>A0A1G7FG20</accession>
<dbReference type="OrthoDB" id="107187at2"/>
<dbReference type="RefSeq" id="WP_083343608.1">
    <property type="nucleotide sequence ID" value="NZ_LT629690.1"/>
</dbReference>
<dbReference type="EMBL" id="LT629690">
    <property type="protein sequence ID" value="SDE74840.1"/>
    <property type="molecule type" value="Genomic_DNA"/>
</dbReference>
<proteinExistence type="predicted"/>
<organism evidence="2 3">
    <name type="scientific">Terriglobus roseus</name>
    <dbReference type="NCBI Taxonomy" id="392734"/>
    <lineage>
        <taxon>Bacteria</taxon>
        <taxon>Pseudomonadati</taxon>
        <taxon>Acidobacteriota</taxon>
        <taxon>Terriglobia</taxon>
        <taxon>Terriglobales</taxon>
        <taxon>Acidobacteriaceae</taxon>
        <taxon>Terriglobus</taxon>
    </lineage>
</organism>
<evidence type="ECO:0000313" key="3">
    <source>
        <dbReference type="Proteomes" id="UP000182427"/>
    </source>
</evidence>
<dbReference type="PROSITE" id="PS51257">
    <property type="entry name" value="PROKAR_LIPOPROTEIN"/>
    <property type="match status" value="1"/>
</dbReference>
<feature type="signal peptide" evidence="1">
    <location>
        <begin position="1"/>
        <end position="25"/>
    </location>
</feature>
<gene>
    <name evidence="2" type="ORF">SAMN05444167_0325</name>
</gene>
<evidence type="ECO:0000256" key="1">
    <source>
        <dbReference type="SAM" id="SignalP"/>
    </source>
</evidence>